<reference evidence="1 2" key="1">
    <citation type="submission" date="2018-02" db="EMBL/GenBank/DDBJ databases">
        <title>Complete genome sequence of Streptomyces dengpaensis, the producer of angucyclines.</title>
        <authorList>
            <person name="Yumei L."/>
        </authorList>
    </citation>
    <scope>NUCLEOTIDE SEQUENCE [LARGE SCALE GENOMIC DNA]</scope>
    <source>
        <strain evidence="1 2">XZHG99</strain>
    </source>
</reference>
<evidence type="ECO:0008006" key="3">
    <source>
        <dbReference type="Google" id="ProtNLM"/>
    </source>
</evidence>
<evidence type="ECO:0000313" key="1">
    <source>
        <dbReference type="EMBL" id="AVH57798.1"/>
    </source>
</evidence>
<accession>A0ABM6STQ3</accession>
<gene>
    <name evidence="1" type="ORF">C4B68_20750</name>
</gene>
<evidence type="ECO:0000313" key="2">
    <source>
        <dbReference type="Proteomes" id="UP000238413"/>
    </source>
</evidence>
<dbReference type="EMBL" id="CP026652">
    <property type="protein sequence ID" value="AVH57798.1"/>
    <property type="molecule type" value="Genomic_DNA"/>
</dbReference>
<keyword evidence="2" id="KW-1185">Reference proteome</keyword>
<sequence>MAHVPTHREHRATRRTLRATLRLRAAATRTLRKATRALASGQPQTAKTHLIGRGLDPTTAKRFAGAFSKGVTPTATSETVIKLKGRARKAVAVKLYDSAAFMARLRVYRPKSPTAAAAFAALAA</sequence>
<name>A0ABM6STQ3_9ACTN</name>
<protein>
    <recommendedName>
        <fullName evidence="3">50S ribosomal protein L22</fullName>
    </recommendedName>
</protein>
<organism evidence="1 2">
    <name type="scientific">Streptomyces dengpaensis</name>
    <dbReference type="NCBI Taxonomy" id="2049881"/>
    <lineage>
        <taxon>Bacteria</taxon>
        <taxon>Bacillati</taxon>
        <taxon>Actinomycetota</taxon>
        <taxon>Actinomycetes</taxon>
        <taxon>Kitasatosporales</taxon>
        <taxon>Streptomycetaceae</taxon>
        <taxon>Streptomyces</taxon>
    </lineage>
</organism>
<dbReference type="Proteomes" id="UP000238413">
    <property type="component" value="Chromosome"/>
</dbReference>
<dbReference type="RefSeq" id="WP_099506750.1">
    <property type="nucleotide sequence ID" value="NZ_CP026652.1"/>
</dbReference>
<proteinExistence type="predicted"/>